<keyword evidence="3" id="KW-1185">Reference proteome</keyword>
<dbReference type="InterPro" id="IPR011528">
    <property type="entry name" value="NERD"/>
</dbReference>
<organism evidence="2 3">
    <name type="scientific">Neobacillus cucumis</name>
    <dbReference type="NCBI Taxonomy" id="1740721"/>
    <lineage>
        <taxon>Bacteria</taxon>
        <taxon>Bacillati</taxon>
        <taxon>Bacillota</taxon>
        <taxon>Bacilli</taxon>
        <taxon>Bacillales</taxon>
        <taxon>Bacillaceae</taxon>
        <taxon>Neobacillus</taxon>
    </lineage>
</organism>
<sequence>MFDLPLIKPITLQQAEAAQRRLPSNHPKMAEVEVKIRILASGYKGEKTLNYFLGLLPEKNHHIFQGLRLPARDSFFQMDAHLLSPRLIILLESKNYSGILTLEKHQLTQEINNIKMVYDNPISQVNRHKILLQYFFQKYQIPPIPIETVVVFTKSSAEVKVAQGYQEAEKKICKAGDLLKKIEELEKYYPKDRVDSKTVGKIKRLLLSKHTPYRADFLGSLSINKSDILPGVCCSNCLYMPMEYKKNKWLCPVCLKISKEGSLKAINDFFLLINTSITNSELREFLQLPTRRASSYQLELLNLPSTGTKKGRIYHLPNDFL</sequence>
<dbReference type="RefSeq" id="WP_101647533.1">
    <property type="nucleotide sequence ID" value="NZ_PGVE01000037.1"/>
</dbReference>
<dbReference type="Proteomes" id="UP000234950">
    <property type="component" value="Unassembled WGS sequence"/>
</dbReference>
<name>A0A2N5HJW8_9BACI</name>
<accession>A0A2N5HJW8</accession>
<dbReference type="EMBL" id="PGVE01000037">
    <property type="protein sequence ID" value="PLS05803.1"/>
    <property type="molecule type" value="Genomic_DNA"/>
</dbReference>
<evidence type="ECO:0000313" key="2">
    <source>
        <dbReference type="EMBL" id="PLS05803.1"/>
    </source>
</evidence>
<dbReference type="Pfam" id="PF08378">
    <property type="entry name" value="NERD"/>
    <property type="match status" value="1"/>
</dbReference>
<gene>
    <name evidence="2" type="ORF">CVD27_08850</name>
</gene>
<reference evidence="2 3" key="1">
    <citation type="submission" date="2017-11" db="EMBL/GenBank/DDBJ databases">
        <title>Comparitive Functional Genomics of Dry Heat Resistant strains isolated from the Viking Spacecraft.</title>
        <authorList>
            <person name="Seuylemezian A."/>
            <person name="Cooper K."/>
            <person name="Vaishampayan P."/>
        </authorList>
    </citation>
    <scope>NUCLEOTIDE SEQUENCE [LARGE SCALE GENOMIC DNA]</scope>
    <source>
        <strain evidence="2 3">V32-6</strain>
    </source>
</reference>
<dbReference type="PROSITE" id="PS50965">
    <property type="entry name" value="NERD"/>
    <property type="match status" value="1"/>
</dbReference>
<dbReference type="OrthoDB" id="569879at2"/>
<evidence type="ECO:0000313" key="3">
    <source>
        <dbReference type="Proteomes" id="UP000234950"/>
    </source>
</evidence>
<evidence type="ECO:0000259" key="1">
    <source>
        <dbReference type="PROSITE" id="PS50965"/>
    </source>
</evidence>
<feature type="domain" description="NERD" evidence="1">
    <location>
        <begin position="41"/>
        <end position="155"/>
    </location>
</feature>
<proteinExistence type="predicted"/>
<protein>
    <submittedName>
        <fullName evidence="2">NERD nuclease</fullName>
    </submittedName>
</protein>
<comment type="caution">
    <text evidence="2">The sequence shown here is derived from an EMBL/GenBank/DDBJ whole genome shotgun (WGS) entry which is preliminary data.</text>
</comment>
<dbReference type="AlphaFoldDB" id="A0A2N5HJW8"/>